<reference evidence="2 3" key="1">
    <citation type="journal article" date="2013" name="Curr. Biol.">
        <title>The Genome of the Foraminiferan Reticulomyxa filosa.</title>
        <authorList>
            <person name="Glockner G."/>
            <person name="Hulsmann N."/>
            <person name="Schleicher M."/>
            <person name="Noegel A.A."/>
            <person name="Eichinger L."/>
            <person name="Gallinger C."/>
            <person name="Pawlowski J."/>
            <person name="Sierra R."/>
            <person name="Euteneuer U."/>
            <person name="Pillet L."/>
            <person name="Moustafa A."/>
            <person name="Platzer M."/>
            <person name="Groth M."/>
            <person name="Szafranski K."/>
            <person name="Schliwa M."/>
        </authorList>
    </citation>
    <scope>NUCLEOTIDE SEQUENCE [LARGE SCALE GENOMIC DNA]</scope>
</reference>
<evidence type="ECO:0000313" key="3">
    <source>
        <dbReference type="Proteomes" id="UP000023152"/>
    </source>
</evidence>
<evidence type="ECO:0000313" key="2">
    <source>
        <dbReference type="EMBL" id="ETO34443.1"/>
    </source>
</evidence>
<keyword evidence="1" id="KW-0472">Membrane</keyword>
<dbReference type="Proteomes" id="UP000023152">
    <property type="component" value="Unassembled WGS sequence"/>
</dbReference>
<feature type="transmembrane region" description="Helical" evidence="1">
    <location>
        <begin position="144"/>
        <end position="165"/>
    </location>
</feature>
<keyword evidence="1" id="KW-1133">Transmembrane helix</keyword>
<organism evidence="2 3">
    <name type="scientific">Reticulomyxa filosa</name>
    <dbReference type="NCBI Taxonomy" id="46433"/>
    <lineage>
        <taxon>Eukaryota</taxon>
        <taxon>Sar</taxon>
        <taxon>Rhizaria</taxon>
        <taxon>Retaria</taxon>
        <taxon>Foraminifera</taxon>
        <taxon>Monothalamids</taxon>
        <taxon>Reticulomyxidae</taxon>
        <taxon>Reticulomyxa</taxon>
    </lineage>
</organism>
<dbReference type="OrthoDB" id="6097640at2759"/>
<comment type="caution">
    <text evidence="2">The sequence shown here is derived from an EMBL/GenBank/DDBJ whole genome shotgun (WGS) entry which is preliminary data.</text>
</comment>
<proteinExistence type="predicted"/>
<name>X6P8K6_RETFI</name>
<accession>X6P8K6</accession>
<protein>
    <submittedName>
        <fullName evidence="2">Uncharacterized protein</fullName>
    </submittedName>
</protein>
<keyword evidence="1" id="KW-0812">Transmembrane</keyword>
<gene>
    <name evidence="2" type="ORF">RFI_02651</name>
</gene>
<dbReference type="AlphaFoldDB" id="X6P8K6"/>
<keyword evidence="3" id="KW-1185">Reference proteome</keyword>
<sequence>MKLDGKETKAFESIWSGENKITCLKWIIGECSTKNIQLHKMFNGQAEISQNTFGTRKKKKRELTLFLKNIFENKILFFFLIKTIQKALIIMIDISKYIDNVKWFNLSNIKNFINNLIVNRKLHNNSFGYDTLIFFYVDKDKNQICWLQVKVIVYLINYVNIAIFLSNGKSLNSTKIPQMYLNDRISKRCFIFSALYFISPLSFCCSRKNLSTAKRVIHFKVKTIIIFILMEQIQNKFSISFEQLGITSKIFFY</sequence>
<dbReference type="EMBL" id="ASPP01002563">
    <property type="protein sequence ID" value="ETO34443.1"/>
    <property type="molecule type" value="Genomic_DNA"/>
</dbReference>
<evidence type="ECO:0000256" key="1">
    <source>
        <dbReference type="SAM" id="Phobius"/>
    </source>
</evidence>